<sequence length="115" mass="12101">LLHQDTNTFLPIKGYSRNTLRYQNRKRQKILRVTKKYSKEMANKVSMVFIFLGLLAIVCTTRAREVPSEKGLDDQKNFVGFGGGGGGLGGLGGLGGGDGGLGGCGPCSGASLPKP</sequence>
<proteinExistence type="predicted"/>
<protein>
    <recommendedName>
        <fullName evidence="3">Glycine-rich protein</fullName>
    </recommendedName>
</protein>
<dbReference type="Proteomes" id="UP001627284">
    <property type="component" value="Unassembled WGS sequence"/>
</dbReference>
<evidence type="ECO:0000313" key="1">
    <source>
        <dbReference type="EMBL" id="KAL3333970.1"/>
    </source>
</evidence>
<name>A0ABD2RQ17_9SOLN</name>
<comment type="caution">
    <text evidence="1">The sequence shown here is derived from an EMBL/GenBank/DDBJ whole genome shotgun (WGS) entry which is preliminary data.</text>
</comment>
<gene>
    <name evidence="1" type="ORF">AABB24_030638</name>
</gene>
<reference evidence="1 2" key="1">
    <citation type="submission" date="2024-05" db="EMBL/GenBank/DDBJ databases">
        <title>De novo assembly of an allotetraploid wild potato.</title>
        <authorList>
            <person name="Hosaka A.J."/>
        </authorList>
    </citation>
    <scope>NUCLEOTIDE SEQUENCE [LARGE SCALE GENOMIC DNA]</scope>
    <source>
        <tissue evidence="1">Young leaves</tissue>
    </source>
</reference>
<organism evidence="1 2">
    <name type="scientific">Solanum stoloniferum</name>
    <dbReference type="NCBI Taxonomy" id="62892"/>
    <lineage>
        <taxon>Eukaryota</taxon>
        <taxon>Viridiplantae</taxon>
        <taxon>Streptophyta</taxon>
        <taxon>Embryophyta</taxon>
        <taxon>Tracheophyta</taxon>
        <taxon>Spermatophyta</taxon>
        <taxon>Magnoliopsida</taxon>
        <taxon>eudicotyledons</taxon>
        <taxon>Gunneridae</taxon>
        <taxon>Pentapetalae</taxon>
        <taxon>asterids</taxon>
        <taxon>lamiids</taxon>
        <taxon>Solanales</taxon>
        <taxon>Solanaceae</taxon>
        <taxon>Solanoideae</taxon>
        <taxon>Solaneae</taxon>
        <taxon>Solanum</taxon>
    </lineage>
</organism>
<dbReference type="EMBL" id="JBJKTR010000018">
    <property type="protein sequence ID" value="KAL3333970.1"/>
    <property type="molecule type" value="Genomic_DNA"/>
</dbReference>
<accession>A0ABD2RQ17</accession>
<dbReference type="AlphaFoldDB" id="A0ABD2RQ17"/>
<feature type="non-terminal residue" evidence="1">
    <location>
        <position position="1"/>
    </location>
</feature>
<evidence type="ECO:0008006" key="3">
    <source>
        <dbReference type="Google" id="ProtNLM"/>
    </source>
</evidence>
<evidence type="ECO:0000313" key="2">
    <source>
        <dbReference type="Proteomes" id="UP001627284"/>
    </source>
</evidence>
<keyword evidence="2" id="KW-1185">Reference proteome</keyword>